<gene>
    <name evidence="3" type="ORF">OI69_02470</name>
</gene>
<evidence type="ECO:0000313" key="4">
    <source>
        <dbReference type="Proteomes" id="UP000053038"/>
    </source>
</evidence>
<name>A0A7V8ILQ9_9GAMM</name>
<accession>A0A7V8ILQ9</accession>
<dbReference type="OrthoDB" id="7575400at2"/>
<feature type="domain" description="Barstar (barnase inhibitor)" evidence="2">
    <location>
        <begin position="1"/>
        <end position="94"/>
    </location>
</feature>
<protein>
    <submittedName>
        <fullName evidence="3">Ribonuclease inhibitor</fullName>
    </submittedName>
</protein>
<dbReference type="EMBL" id="JSXC01000005">
    <property type="protein sequence ID" value="KHN55548.1"/>
    <property type="molecule type" value="Genomic_DNA"/>
</dbReference>
<evidence type="ECO:0000259" key="2">
    <source>
        <dbReference type="Pfam" id="PF01337"/>
    </source>
</evidence>
<dbReference type="RefSeq" id="WP_039345693.1">
    <property type="nucleotide sequence ID" value="NZ_JSXC01000005.1"/>
</dbReference>
<dbReference type="SUPFAM" id="SSF52038">
    <property type="entry name" value="Barstar-related"/>
    <property type="match status" value="1"/>
</dbReference>
<keyword evidence="4" id="KW-1185">Reference proteome</keyword>
<dbReference type="InterPro" id="IPR000468">
    <property type="entry name" value="Barstar"/>
</dbReference>
<comment type="caution">
    <text evidence="3">The sequence shown here is derived from an EMBL/GenBank/DDBJ whole genome shotgun (WGS) entry which is preliminary data.</text>
</comment>
<dbReference type="InterPro" id="IPR035905">
    <property type="entry name" value="Barstar-like_sf"/>
</dbReference>
<reference evidence="3 4" key="1">
    <citation type="submission" date="2014-10" db="EMBL/GenBank/DDBJ databases">
        <title>Genome sequence of Pectobacterium carotovorum M022.</title>
        <authorList>
            <person name="Chan K.-G."/>
            <person name="Tan W.-S."/>
        </authorList>
    </citation>
    <scope>NUCLEOTIDE SEQUENCE [LARGE SCALE GENOMIC DNA]</scope>
    <source>
        <strain evidence="3 4">M022</strain>
    </source>
</reference>
<dbReference type="Proteomes" id="UP000053038">
    <property type="component" value="Unassembled WGS sequence"/>
</dbReference>
<evidence type="ECO:0000256" key="1">
    <source>
        <dbReference type="ARBA" id="ARBA00006845"/>
    </source>
</evidence>
<proteinExistence type="inferred from homology"/>
<organism evidence="3 4">
    <name type="scientific">Pectobacterium fontis</name>
    <dbReference type="NCBI Taxonomy" id="2558042"/>
    <lineage>
        <taxon>Bacteria</taxon>
        <taxon>Pseudomonadati</taxon>
        <taxon>Pseudomonadota</taxon>
        <taxon>Gammaproteobacteria</taxon>
        <taxon>Enterobacterales</taxon>
        <taxon>Pectobacteriaceae</taxon>
        <taxon>Pectobacterium</taxon>
    </lineage>
</organism>
<comment type="similarity">
    <text evidence="1">Belongs to the barstar family.</text>
</comment>
<sequence length="96" mass="11364">MKLVILDGEEQKTPTEIYDYFSKVFDFGPYFGKNADALYDFMVPIDNEDKPLILEWKNSSFFKSNYPEEFVRLLSVFNRIDEFSGFNESVFKFNLS</sequence>
<dbReference type="Pfam" id="PF01337">
    <property type="entry name" value="Barstar"/>
    <property type="match status" value="1"/>
</dbReference>
<evidence type="ECO:0000313" key="3">
    <source>
        <dbReference type="EMBL" id="KHN55548.1"/>
    </source>
</evidence>
<dbReference type="Gene3D" id="3.30.370.10">
    <property type="entry name" value="Barstar-like"/>
    <property type="match status" value="1"/>
</dbReference>
<dbReference type="AlphaFoldDB" id="A0A7V8ILQ9"/>